<dbReference type="InterPro" id="IPR013783">
    <property type="entry name" value="Ig-like_fold"/>
</dbReference>
<keyword evidence="3" id="KW-0326">Glycosidase</keyword>
<evidence type="ECO:0000256" key="3">
    <source>
        <dbReference type="ARBA" id="ARBA00023295"/>
    </source>
</evidence>
<dbReference type="InterPro" id="IPR036156">
    <property type="entry name" value="Beta-gal/glucu_dom_sf"/>
</dbReference>
<evidence type="ECO:0000259" key="5">
    <source>
        <dbReference type="Pfam" id="PF02836"/>
    </source>
</evidence>
<gene>
    <name evidence="7" type="ORF">GWR21_06325</name>
</gene>
<dbReference type="InterPro" id="IPR006102">
    <property type="entry name" value="Ig-like_GH2"/>
</dbReference>
<name>A0A6B9ZA56_9BACT</name>
<dbReference type="Pfam" id="PF00703">
    <property type="entry name" value="Glyco_hydro_2"/>
    <property type="match status" value="1"/>
</dbReference>
<dbReference type="InterPro" id="IPR006104">
    <property type="entry name" value="Glyco_hydro_2_N"/>
</dbReference>
<dbReference type="Pfam" id="PF02836">
    <property type="entry name" value="Glyco_hydro_2_C"/>
    <property type="match status" value="1"/>
</dbReference>
<sequence>MTGRFICLLICIPFFLFGQRQTDYSLNSEWVFATDPVKVGEMQGWQESSFPSANFDKVTVPHCFSTDPRYFFYTGTAWYFKQFEGIATGNDQVYLHFDAVFYKSKVWLNGVLLGTHEGGYTPFEFDITAQLKSKNTLVVQVDNSWDTTTIPGAKTAMPFAQANQAQGYPWINYGGITRKVSLITRPATYISNTKVLATPDLTKGNAAIRIKTFIQNRGATSVTTKVSAAISQSTLRLTSQAITIPSGEATVVELTGTIPAKEVTLWHPDAPTLYKAVVTCGNDTAATKFGIRKVEVKGTKLLVNGEPVKMGGCNRPLDFPGYGSMDPDMVLEKDLTMIKSGSMELSRISHYPVSAALLDWADEHGMLIIEEAGNWQMTPRQMSDTAMRRKFQSQLREMIEHDWNHPSVIAYSVGNEFQSQSEEGKSWVRDMSAFVKSLDDSRLITFASMIVFRDFIKKPEDEASQYVDFVSANIYGDHLRLLQHIHSLYPDKPVYVSEFGLRTDGVKTEEERVAYLRKAMQDFRQCDYVIGASIWTFNDYFSRFPGTNKNGYRPWGLVAPDRSPREMYRVWQEEFAPVTIELLNSNAGRANISITARNDFPAYTLKGYRLKCNGIEYPLQTLRPGERMQLDIPLAGATAEIALIKPGGFVIMQKTLK</sequence>
<evidence type="ECO:0000313" key="7">
    <source>
        <dbReference type="EMBL" id="QHS59212.1"/>
    </source>
</evidence>
<dbReference type="InterPro" id="IPR006101">
    <property type="entry name" value="Glyco_hydro_2"/>
</dbReference>
<comment type="similarity">
    <text evidence="1">Belongs to the glycosyl hydrolase 2 family.</text>
</comment>
<evidence type="ECO:0000256" key="1">
    <source>
        <dbReference type="ARBA" id="ARBA00007401"/>
    </source>
</evidence>
<dbReference type="PANTHER" id="PTHR42732">
    <property type="entry name" value="BETA-GALACTOSIDASE"/>
    <property type="match status" value="1"/>
</dbReference>
<dbReference type="Gene3D" id="3.20.20.80">
    <property type="entry name" value="Glycosidases"/>
    <property type="match status" value="1"/>
</dbReference>
<feature type="domain" description="Glycosyl hydrolases family 2 sugar binding" evidence="6">
    <location>
        <begin position="25"/>
        <end position="186"/>
    </location>
</feature>
<dbReference type="Gene3D" id="2.60.40.10">
    <property type="entry name" value="Immunoglobulins"/>
    <property type="match status" value="1"/>
</dbReference>
<evidence type="ECO:0000259" key="6">
    <source>
        <dbReference type="Pfam" id="PF02837"/>
    </source>
</evidence>
<feature type="domain" description="Glycoside hydrolase family 2 catalytic" evidence="5">
    <location>
        <begin position="294"/>
        <end position="515"/>
    </location>
</feature>
<feature type="domain" description="Glycoside hydrolase family 2 immunoglobulin-like beta-sandwich" evidence="4">
    <location>
        <begin position="189"/>
        <end position="292"/>
    </location>
</feature>
<dbReference type="PANTHER" id="PTHR42732:SF1">
    <property type="entry name" value="BETA-MANNOSIDASE"/>
    <property type="match status" value="1"/>
</dbReference>
<dbReference type="Proteomes" id="UP000476411">
    <property type="component" value="Chromosome"/>
</dbReference>
<dbReference type="RefSeq" id="WP_162330909.1">
    <property type="nucleotide sequence ID" value="NZ_CP048113.1"/>
</dbReference>
<protein>
    <submittedName>
        <fullName evidence="7">Beta-galactosidase</fullName>
    </submittedName>
</protein>
<dbReference type="PRINTS" id="PR00132">
    <property type="entry name" value="GLHYDRLASE2"/>
</dbReference>
<dbReference type="SUPFAM" id="SSF49303">
    <property type="entry name" value="beta-Galactosidase/glucuronidase domain"/>
    <property type="match status" value="1"/>
</dbReference>
<dbReference type="KEGG" id="chih:GWR21_06325"/>
<dbReference type="GO" id="GO:0004553">
    <property type="term" value="F:hydrolase activity, hydrolyzing O-glycosyl compounds"/>
    <property type="evidence" value="ECO:0007669"/>
    <property type="project" value="InterPro"/>
</dbReference>
<dbReference type="SUPFAM" id="SSF49785">
    <property type="entry name" value="Galactose-binding domain-like"/>
    <property type="match status" value="1"/>
</dbReference>
<organism evidence="7 8">
    <name type="scientific">Chitinophaga agri</name>
    <dbReference type="NCBI Taxonomy" id="2703787"/>
    <lineage>
        <taxon>Bacteria</taxon>
        <taxon>Pseudomonadati</taxon>
        <taxon>Bacteroidota</taxon>
        <taxon>Chitinophagia</taxon>
        <taxon>Chitinophagales</taxon>
        <taxon>Chitinophagaceae</taxon>
        <taxon>Chitinophaga</taxon>
    </lineage>
</organism>
<accession>A0A6B9ZA56</accession>
<dbReference type="InterPro" id="IPR008979">
    <property type="entry name" value="Galactose-bd-like_sf"/>
</dbReference>
<dbReference type="InterPro" id="IPR017853">
    <property type="entry name" value="GH"/>
</dbReference>
<dbReference type="InterPro" id="IPR051913">
    <property type="entry name" value="GH2_Domain-Containing"/>
</dbReference>
<evidence type="ECO:0000256" key="2">
    <source>
        <dbReference type="ARBA" id="ARBA00022801"/>
    </source>
</evidence>
<dbReference type="EMBL" id="CP048113">
    <property type="protein sequence ID" value="QHS59212.1"/>
    <property type="molecule type" value="Genomic_DNA"/>
</dbReference>
<dbReference type="SUPFAM" id="SSF51445">
    <property type="entry name" value="(Trans)glycosidases"/>
    <property type="match status" value="1"/>
</dbReference>
<evidence type="ECO:0000313" key="8">
    <source>
        <dbReference type="Proteomes" id="UP000476411"/>
    </source>
</evidence>
<evidence type="ECO:0000259" key="4">
    <source>
        <dbReference type="Pfam" id="PF00703"/>
    </source>
</evidence>
<keyword evidence="8" id="KW-1185">Reference proteome</keyword>
<dbReference type="Gene3D" id="2.60.120.260">
    <property type="entry name" value="Galactose-binding domain-like"/>
    <property type="match status" value="1"/>
</dbReference>
<keyword evidence="2" id="KW-0378">Hydrolase</keyword>
<reference evidence="7 8" key="1">
    <citation type="submission" date="2020-01" db="EMBL/GenBank/DDBJ databases">
        <title>Complete genome sequence of Chitinophaga sp. H33E-04 isolated from quinoa roots.</title>
        <authorList>
            <person name="Weon H.-Y."/>
            <person name="Lee S.A."/>
        </authorList>
    </citation>
    <scope>NUCLEOTIDE SEQUENCE [LARGE SCALE GENOMIC DNA]</scope>
    <source>
        <strain evidence="7 8">H33E-04</strain>
    </source>
</reference>
<dbReference type="GO" id="GO:0005975">
    <property type="term" value="P:carbohydrate metabolic process"/>
    <property type="evidence" value="ECO:0007669"/>
    <property type="project" value="InterPro"/>
</dbReference>
<dbReference type="Pfam" id="PF02837">
    <property type="entry name" value="Glyco_hydro_2_N"/>
    <property type="match status" value="1"/>
</dbReference>
<proteinExistence type="inferred from homology"/>
<dbReference type="InterPro" id="IPR006103">
    <property type="entry name" value="Glyco_hydro_2_cat"/>
</dbReference>
<dbReference type="AlphaFoldDB" id="A0A6B9ZA56"/>